<feature type="region of interest" description="Disordered" evidence="1">
    <location>
        <begin position="22"/>
        <end position="41"/>
    </location>
</feature>
<dbReference type="GO" id="GO:0032259">
    <property type="term" value="P:methylation"/>
    <property type="evidence" value="ECO:0007669"/>
    <property type="project" value="UniProtKB-KW"/>
</dbReference>
<dbReference type="SUPFAM" id="SSF53335">
    <property type="entry name" value="S-adenosyl-L-methionine-dependent methyltransferases"/>
    <property type="match status" value="1"/>
</dbReference>
<keyword evidence="3" id="KW-0489">Methyltransferase</keyword>
<dbReference type="STRING" id="144026.SAMN04488568_11090"/>
<dbReference type="Proteomes" id="UP000199759">
    <property type="component" value="Unassembled WGS sequence"/>
</dbReference>
<accession>A0A1G9SVX5</accession>
<dbReference type="PIRSF" id="PIRSF031679">
    <property type="entry name" value="Mtase_Alr7345_prd"/>
    <property type="match status" value="1"/>
</dbReference>
<gene>
    <name evidence="3" type="ORF">SAMN04488568_11090</name>
</gene>
<dbReference type="Gene3D" id="3.40.50.150">
    <property type="entry name" value="Vaccinia Virus protein VP39"/>
    <property type="match status" value="1"/>
</dbReference>
<keyword evidence="2" id="KW-0732">Signal</keyword>
<keyword evidence="4" id="KW-1185">Reference proteome</keyword>
<dbReference type="GO" id="GO:0008168">
    <property type="term" value="F:methyltransferase activity"/>
    <property type="evidence" value="ECO:0007669"/>
    <property type="project" value="UniProtKB-KW"/>
</dbReference>
<dbReference type="InterPro" id="IPR016980">
    <property type="entry name" value="S-AdoMet-dep_MeTrfase_Alr7345"/>
</dbReference>
<dbReference type="AlphaFoldDB" id="A0A1G9SVX5"/>
<feature type="signal peptide" evidence="2">
    <location>
        <begin position="1"/>
        <end position="27"/>
    </location>
</feature>
<dbReference type="RefSeq" id="WP_143024099.1">
    <property type="nucleotide sequence ID" value="NZ_FNHG01000010.1"/>
</dbReference>
<dbReference type="InterPro" id="IPR029063">
    <property type="entry name" value="SAM-dependent_MTases_sf"/>
</dbReference>
<evidence type="ECO:0000313" key="3">
    <source>
        <dbReference type="EMBL" id="SDM39507.1"/>
    </source>
</evidence>
<evidence type="ECO:0000256" key="1">
    <source>
        <dbReference type="SAM" id="MobiDB-lite"/>
    </source>
</evidence>
<organism evidence="3 4">
    <name type="scientific">Maricaulis salignorans</name>
    <dbReference type="NCBI Taxonomy" id="144026"/>
    <lineage>
        <taxon>Bacteria</taxon>
        <taxon>Pseudomonadati</taxon>
        <taxon>Pseudomonadota</taxon>
        <taxon>Alphaproteobacteria</taxon>
        <taxon>Maricaulales</taxon>
        <taxon>Maricaulaceae</taxon>
        <taxon>Maricaulis</taxon>
    </lineage>
</organism>
<dbReference type="OrthoDB" id="9342567at2"/>
<dbReference type="EMBL" id="FNHG01000010">
    <property type="protein sequence ID" value="SDM39507.1"/>
    <property type="molecule type" value="Genomic_DNA"/>
</dbReference>
<evidence type="ECO:0000256" key="2">
    <source>
        <dbReference type="SAM" id="SignalP"/>
    </source>
</evidence>
<protein>
    <submittedName>
        <fullName evidence="3">Predicted methyltransferase</fullName>
    </submittedName>
</protein>
<evidence type="ECO:0000313" key="4">
    <source>
        <dbReference type="Proteomes" id="UP000199759"/>
    </source>
</evidence>
<name>A0A1G9SVX5_9PROT</name>
<dbReference type="PROSITE" id="PS51257">
    <property type="entry name" value="PROKAR_LIPOPROTEIN"/>
    <property type="match status" value="1"/>
</dbReference>
<keyword evidence="3" id="KW-0808">Transferase</keyword>
<proteinExistence type="predicted"/>
<feature type="chain" id="PRO_5011713159" evidence="2">
    <location>
        <begin position="28"/>
        <end position="269"/>
    </location>
</feature>
<dbReference type="CDD" id="cd02440">
    <property type="entry name" value="AdoMet_MTases"/>
    <property type="match status" value="1"/>
</dbReference>
<reference evidence="3 4" key="1">
    <citation type="submission" date="2016-10" db="EMBL/GenBank/DDBJ databases">
        <authorList>
            <person name="de Groot N.N."/>
        </authorList>
    </citation>
    <scope>NUCLEOTIDE SEQUENCE [LARGE SCALE GENOMIC DNA]</scope>
    <source>
        <strain evidence="3 4">DSM 16077</strain>
    </source>
</reference>
<sequence length="269" mass="28969">MRLLFCLSAAALTLAACSPASDTPAPAAPAAETPAAPETQPAEPMPAVIEAALADAARPEEDRLLDVNRHPAEVLAFAGLEHGWHVADIVPGGGYYARVLSTAVGEEGHVYAFNPEWIAERFADGNAALGELADSRSNMTRVVDTIENFDSAIDAPLDAAFMVLFYHDTAYDGTDRVAMNQAIYDALRPGGVFIVIDHHAPAGSGLTFVNDTHRIDAHTVREEVMAAGFILEAESDMLANPEDDRTGNVFAPDLRRHTDRFVYRFRKPG</sequence>